<sequence>MVETRIFSVLLLFPFLLTTVFANGKHEEEQQPTADIEKFLKENPKMWVYNTTEPSNITCRLDVYTNVTVNSTSFSRYFVDNTREEKKLNLTGNFLDWQGGVPPLPGKFDAMEINYRERPTEYPLGYEVYEFQSDDEKCAVVAVLDNSAACLVGDGTTKGRDENRGRQTPRRNHRTPNDQRPYEPAAVSIIKNQQLAWYTAVMFRQSSKKTSYWRAV</sequence>
<feature type="chain" id="PRO_5042837853" description="Lipocalin-3 1" evidence="2">
    <location>
        <begin position="23"/>
        <end position="216"/>
    </location>
</feature>
<name>A0AAQ4FC89_AMBAM</name>
<evidence type="ECO:0000313" key="4">
    <source>
        <dbReference type="Proteomes" id="UP001321473"/>
    </source>
</evidence>
<proteinExistence type="predicted"/>
<dbReference type="Proteomes" id="UP001321473">
    <property type="component" value="Unassembled WGS sequence"/>
</dbReference>
<evidence type="ECO:0008006" key="5">
    <source>
        <dbReference type="Google" id="ProtNLM"/>
    </source>
</evidence>
<accession>A0AAQ4FC89</accession>
<feature type="signal peptide" evidence="2">
    <location>
        <begin position="1"/>
        <end position="22"/>
    </location>
</feature>
<reference evidence="3 4" key="1">
    <citation type="journal article" date="2023" name="Arcadia Sci">
        <title>De novo assembly of a long-read Amblyomma americanum tick genome.</title>
        <authorList>
            <person name="Chou S."/>
            <person name="Poskanzer K.E."/>
            <person name="Rollins M."/>
            <person name="Thuy-Boun P.S."/>
        </authorList>
    </citation>
    <scope>NUCLEOTIDE SEQUENCE [LARGE SCALE GENOMIC DNA]</scope>
    <source>
        <strain evidence="3">F_SG_1</strain>
        <tissue evidence="3">Salivary glands</tissue>
    </source>
</reference>
<evidence type="ECO:0000313" key="3">
    <source>
        <dbReference type="EMBL" id="KAK8784443.1"/>
    </source>
</evidence>
<protein>
    <recommendedName>
        <fullName evidence="5">Lipocalin-3 1</fullName>
    </recommendedName>
</protein>
<dbReference type="EMBL" id="JARKHS020004562">
    <property type="protein sequence ID" value="KAK8784443.1"/>
    <property type="molecule type" value="Genomic_DNA"/>
</dbReference>
<comment type="caution">
    <text evidence="3">The sequence shown here is derived from an EMBL/GenBank/DDBJ whole genome shotgun (WGS) entry which is preliminary data.</text>
</comment>
<evidence type="ECO:0000256" key="1">
    <source>
        <dbReference type="SAM" id="MobiDB-lite"/>
    </source>
</evidence>
<evidence type="ECO:0000256" key="2">
    <source>
        <dbReference type="SAM" id="SignalP"/>
    </source>
</evidence>
<keyword evidence="2" id="KW-0732">Signal</keyword>
<dbReference type="AlphaFoldDB" id="A0AAQ4FC89"/>
<gene>
    <name evidence="3" type="ORF">V5799_009194</name>
</gene>
<feature type="region of interest" description="Disordered" evidence="1">
    <location>
        <begin position="154"/>
        <end position="184"/>
    </location>
</feature>
<keyword evidence="4" id="KW-1185">Reference proteome</keyword>
<organism evidence="3 4">
    <name type="scientific">Amblyomma americanum</name>
    <name type="common">Lone star tick</name>
    <dbReference type="NCBI Taxonomy" id="6943"/>
    <lineage>
        <taxon>Eukaryota</taxon>
        <taxon>Metazoa</taxon>
        <taxon>Ecdysozoa</taxon>
        <taxon>Arthropoda</taxon>
        <taxon>Chelicerata</taxon>
        <taxon>Arachnida</taxon>
        <taxon>Acari</taxon>
        <taxon>Parasitiformes</taxon>
        <taxon>Ixodida</taxon>
        <taxon>Ixodoidea</taxon>
        <taxon>Ixodidae</taxon>
        <taxon>Amblyomminae</taxon>
        <taxon>Amblyomma</taxon>
    </lineage>
</organism>